<dbReference type="SUPFAM" id="SSF47413">
    <property type="entry name" value="lambda repressor-like DNA-binding domains"/>
    <property type="match status" value="1"/>
</dbReference>
<dbReference type="SUPFAM" id="SSF53822">
    <property type="entry name" value="Periplasmic binding protein-like I"/>
    <property type="match status" value="1"/>
</dbReference>
<keyword evidence="2" id="KW-0238">DNA-binding</keyword>
<dbReference type="Pfam" id="PF00356">
    <property type="entry name" value="LacI"/>
    <property type="match status" value="1"/>
</dbReference>
<accession>A0A285PE93</accession>
<evidence type="ECO:0000313" key="6">
    <source>
        <dbReference type="Proteomes" id="UP000219439"/>
    </source>
</evidence>
<dbReference type="SMART" id="SM00354">
    <property type="entry name" value="HTH_LACI"/>
    <property type="match status" value="1"/>
</dbReference>
<dbReference type="InterPro" id="IPR028082">
    <property type="entry name" value="Peripla_BP_I"/>
</dbReference>
<proteinExistence type="predicted"/>
<gene>
    <name evidence="5" type="ORF">SAMN06265368_2606</name>
</gene>
<dbReference type="PANTHER" id="PTHR30146:SF109">
    <property type="entry name" value="HTH-TYPE TRANSCRIPTIONAL REGULATOR GALS"/>
    <property type="match status" value="1"/>
</dbReference>
<evidence type="ECO:0000256" key="3">
    <source>
        <dbReference type="ARBA" id="ARBA00023163"/>
    </source>
</evidence>
<dbReference type="OrthoDB" id="7325754at2"/>
<dbReference type="InterPro" id="IPR010982">
    <property type="entry name" value="Lambda_DNA-bd_dom_sf"/>
</dbReference>
<dbReference type="GO" id="GO:0003700">
    <property type="term" value="F:DNA-binding transcription factor activity"/>
    <property type="evidence" value="ECO:0007669"/>
    <property type="project" value="TreeGrafter"/>
</dbReference>
<dbReference type="CDD" id="cd20009">
    <property type="entry name" value="PBP1_RafR-like"/>
    <property type="match status" value="1"/>
</dbReference>
<evidence type="ECO:0000256" key="1">
    <source>
        <dbReference type="ARBA" id="ARBA00023015"/>
    </source>
</evidence>
<keyword evidence="6" id="KW-1185">Reference proteome</keyword>
<evidence type="ECO:0000256" key="2">
    <source>
        <dbReference type="ARBA" id="ARBA00023125"/>
    </source>
</evidence>
<keyword evidence="3" id="KW-0804">Transcription</keyword>
<dbReference type="RefSeq" id="WP_097153858.1">
    <property type="nucleotide sequence ID" value="NZ_OBEL01000002.1"/>
</dbReference>
<reference evidence="5 6" key="1">
    <citation type="submission" date="2017-09" db="EMBL/GenBank/DDBJ databases">
        <authorList>
            <person name="Ehlers B."/>
            <person name="Leendertz F.H."/>
        </authorList>
    </citation>
    <scope>NUCLEOTIDE SEQUENCE [LARGE SCALE GENOMIC DNA]</scope>
    <source>
        <strain evidence="5 6">DSM 18289</strain>
    </source>
</reference>
<dbReference type="CDD" id="cd01392">
    <property type="entry name" value="HTH_LacI"/>
    <property type="match status" value="1"/>
</dbReference>
<dbReference type="AlphaFoldDB" id="A0A285PE93"/>
<dbReference type="Gene3D" id="1.10.260.40">
    <property type="entry name" value="lambda repressor-like DNA-binding domains"/>
    <property type="match status" value="1"/>
</dbReference>
<dbReference type="PROSITE" id="PS50932">
    <property type="entry name" value="HTH_LACI_2"/>
    <property type="match status" value="1"/>
</dbReference>
<name>A0A285PE93_9HYPH</name>
<dbReference type="PANTHER" id="PTHR30146">
    <property type="entry name" value="LACI-RELATED TRANSCRIPTIONAL REPRESSOR"/>
    <property type="match status" value="1"/>
</dbReference>
<dbReference type="Pfam" id="PF13377">
    <property type="entry name" value="Peripla_BP_3"/>
    <property type="match status" value="1"/>
</dbReference>
<dbReference type="InterPro" id="IPR046335">
    <property type="entry name" value="LacI/GalR-like_sensor"/>
</dbReference>
<evidence type="ECO:0000313" key="5">
    <source>
        <dbReference type="EMBL" id="SNZ19517.1"/>
    </source>
</evidence>
<keyword evidence="1" id="KW-0805">Transcription regulation</keyword>
<evidence type="ECO:0000259" key="4">
    <source>
        <dbReference type="PROSITE" id="PS50932"/>
    </source>
</evidence>
<dbReference type="Proteomes" id="UP000219439">
    <property type="component" value="Unassembled WGS sequence"/>
</dbReference>
<sequence>MAGKNSDQKGLIDKPRPTQKTISQLTGLAITTVSKALQGDPRIAAKTRERVEQVAAEIGYVPDRAAQRLRTGKTKVISLILDPHDEILSFGNSMISGIVEALKGSDYHLNITPHFTVGGDQDAVRHIVRNGLADGLIFTRTRVFDERVRYLMEREFPFISHGRTDFSEQHSFFDYDNEAFAYQAAMRLVDKGCRNLLILLPIRDFTFYQHMRYGFMRAVRETGVSYLIPEDVTLDSRRSELTQWAAKLAGSGDMPDGIVCPGESSYFALLAGFREHGLLHGKDFLAVVKTNSDMLDMIDPTVDRIGEDIKVAGYEMGSHLLNRLRSNEGDLWQRVQQPKIIFCE</sequence>
<feature type="domain" description="HTH lacI-type" evidence="4">
    <location>
        <begin position="17"/>
        <end position="71"/>
    </location>
</feature>
<protein>
    <submittedName>
        <fullName evidence="5">Transcriptional regulator, LacI family</fullName>
    </submittedName>
</protein>
<organism evidence="5 6">
    <name type="scientific">Cohaesibacter gelatinilyticus</name>
    <dbReference type="NCBI Taxonomy" id="372072"/>
    <lineage>
        <taxon>Bacteria</taxon>
        <taxon>Pseudomonadati</taxon>
        <taxon>Pseudomonadota</taxon>
        <taxon>Alphaproteobacteria</taxon>
        <taxon>Hyphomicrobiales</taxon>
        <taxon>Cohaesibacteraceae</taxon>
    </lineage>
</organism>
<dbReference type="InterPro" id="IPR000843">
    <property type="entry name" value="HTH_LacI"/>
</dbReference>
<dbReference type="GO" id="GO:0000976">
    <property type="term" value="F:transcription cis-regulatory region binding"/>
    <property type="evidence" value="ECO:0007669"/>
    <property type="project" value="TreeGrafter"/>
</dbReference>
<dbReference type="EMBL" id="OBEL01000002">
    <property type="protein sequence ID" value="SNZ19517.1"/>
    <property type="molecule type" value="Genomic_DNA"/>
</dbReference>
<dbReference type="Gene3D" id="3.40.50.2300">
    <property type="match status" value="2"/>
</dbReference>